<evidence type="ECO:0000313" key="1">
    <source>
        <dbReference type="EMBL" id="MBT1071052.1"/>
    </source>
</evidence>
<proteinExistence type="predicted"/>
<protein>
    <recommendedName>
        <fullName evidence="3">DUF4136 domain-containing protein</fullName>
    </recommendedName>
</protein>
<gene>
    <name evidence="1" type="ORF">KJB30_04605</name>
</gene>
<dbReference type="PROSITE" id="PS51257">
    <property type="entry name" value="PROKAR_LIPOPROTEIN"/>
    <property type="match status" value="1"/>
</dbReference>
<evidence type="ECO:0008006" key="3">
    <source>
        <dbReference type="Google" id="ProtNLM"/>
    </source>
</evidence>
<evidence type="ECO:0000313" key="2">
    <source>
        <dbReference type="Proteomes" id="UP000784128"/>
    </source>
</evidence>
<accession>A0ABS5U5X3</accession>
<comment type="caution">
    <text evidence="1">The sequence shown here is derived from an EMBL/GenBank/DDBJ whole genome shotgun (WGS) entry which is preliminary data.</text>
</comment>
<keyword evidence="2" id="KW-1185">Reference proteome</keyword>
<dbReference type="Proteomes" id="UP000784128">
    <property type="component" value="Unassembled WGS sequence"/>
</dbReference>
<sequence>MNRSLLATVISGLVVALFSGGCSSTTITSHWKDQSYQGPPRKIMVVGVAKKPSNRRVFEDEFVRRLREADINAIASYPIIPDQKQGNEKLIAAKVKESGADAVLITRFGNRKTVRTYVPGTMTHTPSSFYYGAWRDHYPAYYGTWPDYYGYGSQMVYTPGYVDEDEYALMETNLYAAGDNRLIWSASSETEIRGSDEKMIKSFIGRMVKTMKEQKVL</sequence>
<reference evidence="1 2" key="1">
    <citation type="submission" date="2021-05" db="EMBL/GenBank/DDBJ databases">
        <title>The draft genome of Geobacter chapellei DSM 13688.</title>
        <authorList>
            <person name="Xu Z."/>
            <person name="Masuda Y."/>
            <person name="Itoh H."/>
            <person name="Senoo K."/>
        </authorList>
    </citation>
    <scope>NUCLEOTIDE SEQUENCE [LARGE SCALE GENOMIC DNA]</scope>
    <source>
        <strain evidence="1 2">DSM 13688</strain>
    </source>
</reference>
<dbReference type="RefSeq" id="WP_214296758.1">
    <property type="nucleotide sequence ID" value="NZ_JAHDYS010000003.1"/>
</dbReference>
<dbReference type="EMBL" id="JAHDYS010000003">
    <property type="protein sequence ID" value="MBT1071052.1"/>
    <property type="molecule type" value="Genomic_DNA"/>
</dbReference>
<name>A0ABS5U5X3_9BACT</name>
<organism evidence="1 2">
    <name type="scientific">Pelotalea chapellei</name>
    <dbReference type="NCBI Taxonomy" id="44671"/>
    <lineage>
        <taxon>Bacteria</taxon>
        <taxon>Pseudomonadati</taxon>
        <taxon>Thermodesulfobacteriota</taxon>
        <taxon>Desulfuromonadia</taxon>
        <taxon>Geobacterales</taxon>
        <taxon>Geobacteraceae</taxon>
        <taxon>Pelotalea</taxon>
    </lineage>
</organism>